<dbReference type="Proteomes" id="UP000714275">
    <property type="component" value="Unassembled WGS sequence"/>
</dbReference>
<accession>A0A9P7D722</accession>
<reference evidence="1" key="1">
    <citation type="journal article" date="2020" name="New Phytol.">
        <title>Comparative genomics reveals dynamic genome evolution in host specialist ectomycorrhizal fungi.</title>
        <authorList>
            <person name="Lofgren L.A."/>
            <person name="Nguyen N.H."/>
            <person name="Vilgalys R."/>
            <person name="Ruytinx J."/>
            <person name="Liao H.L."/>
            <person name="Branco S."/>
            <person name="Kuo A."/>
            <person name="LaButti K."/>
            <person name="Lipzen A."/>
            <person name="Andreopoulos W."/>
            <person name="Pangilinan J."/>
            <person name="Riley R."/>
            <person name="Hundley H."/>
            <person name="Na H."/>
            <person name="Barry K."/>
            <person name="Grigoriev I.V."/>
            <person name="Stajich J.E."/>
            <person name="Kennedy P.G."/>
        </authorList>
    </citation>
    <scope>NUCLEOTIDE SEQUENCE</scope>
    <source>
        <strain evidence="1">DOB743</strain>
    </source>
</reference>
<sequence length="155" mass="17466">MPPAHHKCAHYSACLKFDDSLCLRAMDYEVSQGPPKPPEFSILRLAIQWQNDRSLTDTLVNYLTTHPAECRVLFYSDWKKVMAAVNNNPTGLDKGQIHQNITKLLFAGHHKYGAAYSINPKKFCDAVGNRIGTKFKVFLNLNPEPELSKGLEPPL</sequence>
<comment type="caution">
    <text evidence="1">The sequence shown here is derived from an EMBL/GenBank/DDBJ whole genome shotgun (WGS) entry which is preliminary data.</text>
</comment>
<gene>
    <name evidence="1" type="ORF">EV702DRAFT_1192949</name>
</gene>
<evidence type="ECO:0000313" key="1">
    <source>
        <dbReference type="EMBL" id="KAG1781458.1"/>
    </source>
</evidence>
<proteinExistence type="predicted"/>
<name>A0A9P7D722_9AGAM</name>
<organism evidence="1 2">
    <name type="scientific">Suillus placidus</name>
    <dbReference type="NCBI Taxonomy" id="48579"/>
    <lineage>
        <taxon>Eukaryota</taxon>
        <taxon>Fungi</taxon>
        <taxon>Dikarya</taxon>
        <taxon>Basidiomycota</taxon>
        <taxon>Agaricomycotina</taxon>
        <taxon>Agaricomycetes</taxon>
        <taxon>Agaricomycetidae</taxon>
        <taxon>Boletales</taxon>
        <taxon>Suillineae</taxon>
        <taxon>Suillaceae</taxon>
        <taxon>Suillus</taxon>
    </lineage>
</organism>
<keyword evidence="2" id="KW-1185">Reference proteome</keyword>
<dbReference type="OrthoDB" id="2670932at2759"/>
<protein>
    <submittedName>
        <fullName evidence="1">Uncharacterized protein</fullName>
    </submittedName>
</protein>
<dbReference type="AlphaFoldDB" id="A0A9P7D722"/>
<evidence type="ECO:0000313" key="2">
    <source>
        <dbReference type="Proteomes" id="UP000714275"/>
    </source>
</evidence>
<dbReference type="EMBL" id="JABBWD010000005">
    <property type="protein sequence ID" value="KAG1781458.1"/>
    <property type="molecule type" value="Genomic_DNA"/>
</dbReference>